<feature type="domain" description="C2H2-type" evidence="2">
    <location>
        <begin position="99"/>
        <end position="120"/>
    </location>
</feature>
<gene>
    <name evidence="3" type="ORF">PG986_008378</name>
</gene>
<sequence length="291" mass="31967">MKRSREPEEDNSSEYLSADAPSEDGDVGDVGDDDAPTSGTRSSKNKQPAAKVIQVDESAVDDSSTIVMRCLLPPHREPLAFRSYTDYETHYHKAHSNRCFECRKNFPSDHLLSVHIEEQHDAFAAVRREKGERTYSCFVEGCDRKCRTPQKRRMHLIDKHMYPKNFFFGVTKDGIDGRTSLLVGDGHRRRGSSISQNGGGQKAAATARRHSLRSQTAEAAADESTSAAQHHAAPTDDMKGSNVASNDKVAPQPESADVAMADLESAMSALQFVPPSIRFGRGKGKSGFAKK</sequence>
<dbReference type="PANTHER" id="PTHR21354:SF0">
    <property type="entry name" value="ZINC FINGER PROTEIN 511"/>
    <property type="match status" value="1"/>
</dbReference>
<name>A0ABR1QGP8_9PEZI</name>
<feature type="compositionally biased region" description="Low complexity" evidence="1">
    <location>
        <begin position="215"/>
        <end position="229"/>
    </location>
</feature>
<accession>A0ABR1QGP8</accession>
<evidence type="ECO:0000313" key="4">
    <source>
        <dbReference type="Proteomes" id="UP001391051"/>
    </source>
</evidence>
<dbReference type="GeneID" id="92077662"/>
<reference evidence="3 4" key="1">
    <citation type="submission" date="2023-01" db="EMBL/GenBank/DDBJ databases">
        <title>Analysis of 21 Apiospora genomes using comparative genomics revels a genus with tremendous synthesis potential of carbohydrate active enzymes and secondary metabolites.</title>
        <authorList>
            <person name="Sorensen T."/>
        </authorList>
    </citation>
    <scope>NUCLEOTIDE SEQUENCE [LARGE SCALE GENOMIC DNA]</scope>
    <source>
        <strain evidence="3 4">CBS 24483</strain>
    </source>
</reference>
<keyword evidence="4" id="KW-1185">Reference proteome</keyword>
<dbReference type="Proteomes" id="UP001391051">
    <property type="component" value="Unassembled WGS sequence"/>
</dbReference>
<dbReference type="PROSITE" id="PS00028">
    <property type="entry name" value="ZINC_FINGER_C2H2_1"/>
    <property type="match status" value="1"/>
</dbReference>
<feature type="region of interest" description="Disordered" evidence="1">
    <location>
        <begin position="181"/>
        <end position="291"/>
    </location>
</feature>
<dbReference type="SMART" id="SM00355">
    <property type="entry name" value="ZnF_C2H2"/>
    <property type="match status" value="2"/>
</dbReference>
<evidence type="ECO:0000313" key="3">
    <source>
        <dbReference type="EMBL" id="KAK7952650.1"/>
    </source>
</evidence>
<dbReference type="EMBL" id="JAQQWE010000005">
    <property type="protein sequence ID" value="KAK7952650.1"/>
    <property type="molecule type" value="Genomic_DNA"/>
</dbReference>
<evidence type="ECO:0000256" key="1">
    <source>
        <dbReference type="SAM" id="MobiDB-lite"/>
    </source>
</evidence>
<feature type="compositionally biased region" description="Polar residues" evidence="1">
    <location>
        <begin position="37"/>
        <end position="46"/>
    </location>
</feature>
<evidence type="ECO:0000259" key="2">
    <source>
        <dbReference type="PROSITE" id="PS00028"/>
    </source>
</evidence>
<dbReference type="InterPro" id="IPR013087">
    <property type="entry name" value="Znf_C2H2_type"/>
</dbReference>
<dbReference type="RefSeq" id="XP_066700712.1">
    <property type="nucleotide sequence ID" value="XM_066844600.1"/>
</dbReference>
<comment type="caution">
    <text evidence="3">The sequence shown here is derived from an EMBL/GenBank/DDBJ whole genome shotgun (WGS) entry which is preliminary data.</text>
</comment>
<feature type="region of interest" description="Disordered" evidence="1">
    <location>
        <begin position="1"/>
        <end position="52"/>
    </location>
</feature>
<dbReference type="PANTHER" id="PTHR21354">
    <property type="entry name" value="ZINC FINGER PROTEIN 511"/>
    <property type="match status" value="1"/>
</dbReference>
<protein>
    <recommendedName>
        <fullName evidence="2">C2H2-type domain-containing protein</fullName>
    </recommendedName>
</protein>
<proteinExistence type="predicted"/>
<feature type="compositionally biased region" description="Basic residues" evidence="1">
    <location>
        <begin position="280"/>
        <end position="291"/>
    </location>
</feature>
<organism evidence="3 4">
    <name type="scientific">Apiospora aurea</name>
    <dbReference type="NCBI Taxonomy" id="335848"/>
    <lineage>
        <taxon>Eukaryota</taxon>
        <taxon>Fungi</taxon>
        <taxon>Dikarya</taxon>
        <taxon>Ascomycota</taxon>
        <taxon>Pezizomycotina</taxon>
        <taxon>Sordariomycetes</taxon>
        <taxon>Xylariomycetidae</taxon>
        <taxon>Amphisphaeriales</taxon>
        <taxon>Apiosporaceae</taxon>
        <taxon>Apiospora</taxon>
    </lineage>
</organism>
<feature type="compositionally biased region" description="Acidic residues" evidence="1">
    <location>
        <begin position="21"/>
        <end position="35"/>
    </location>
</feature>
<dbReference type="InterPro" id="IPR039258">
    <property type="entry name" value="ZNF511"/>
</dbReference>